<reference evidence="3 4" key="1">
    <citation type="journal article" date="2022" name="Nat. Ecol. Evol.">
        <title>A masculinizing supergene underlies an exaggerated male reproductive morph in a spider.</title>
        <authorList>
            <person name="Hendrickx F."/>
            <person name="De Corte Z."/>
            <person name="Sonet G."/>
            <person name="Van Belleghem S.M."/>
            <person name="Kostlbacher S."/>
            <person name="Vangestel C."/>
        </authorList>
    </citation>
    <scope>NUCLEOTIDE SEQUENCE [LARGE SCALE GENOMIC DNA]</scope>
    <source>
        <strain evidence="3">W744_W776</strain>
    </source>
</reference>
<feature type="compositionally biased region" description="Polar residues" evidence="1">
    <location>
        <begin position="333"/>
        <end position="352"/>
    </location>
</feature>
<name>A0AAV6V083_9ARAC</name>
<protein>
    <submittedName>
        <fullName evidence="3">Uncharacterized protein</fullName>
    </submittedName>
</protein>
<gene>
    <name evidence="3" type="ORF">JTE90_013779</name>
</gene>
<evidence type="ECO:0000313" key="3">
    <source>
        <dbReference type="EMBL" id="KAG8189251.1"/>
    </source>
</evidence>
<feature type="region of interest" description="Disordered" evidence="1">
    <location>
        <begin position="587"/>
        <end position="608"/>
    </location>
</feature>
<sequence length="608" mass="68971">MDSAIRFQVIVLIAVLICGHLTAETWSNNANQEKSALKISYSESLYSGRNKRSSDWSSRRIGGLSSSVEYNLDAKASENVDITTEPPRVVRKVRFQNVPQQIRHYEKNGKNIEKVGNDTITSDKQGRIVRIRKFRKKKTTEKPTVATDRPSTTVRPTTIKSIAPKMAQYNRNPNSITTSTAKPFLFKAVTPQMTQYAHITVVNKEIIDQKPNRKQKNKKPAIVSFDDDNPYKKDYDIKTHRRDKMYRNTPNKGSELSSSDDLQTSDSNIRKAADSIEKSENEEEATHKLNTKRKASKVLPNTSETKEDNSMKKPKQTTTNLRNPVRDVKRLKTYSTKTTPQVTESTTVSSAPKSVEILSDSAPNQPNAKLQDPSKQKQSDYEKEETIETTPIPLQVDMIPVTPQTERDFLPIMQNNNGFRRFPQHGFQGYPYEPINPYFGEPGGQMPNRNPQLQNGGSLSPSAFRQPFPQFYHQNEPRFPGLYAPPQLLPQYHRPGSLGTPGFHHSPQLESLRRSIIGDYASEESIESTTEYSLPKFEIPSIDFNDKGCRTVYKEVSAVPIEGMSQRRMENHAKSFVMTRECFFPEGVPTTRSLDDKEMSSVTTQSPK</sequence>
<feature type="chain" id="PRO_5043439937" evidence="2">
    <location>
        <begin position="24"/>
        <end position="608"/>
    </location>
</feature>
<feature type="compositionally biased region" description="Basic and acidic residues" evidence="1">
    <location>
        <begin position="229"/>
        <end position="238"/>
    </location>
</feature>
<feature type="compositionally biased region" description="Basic and acidic residues" evidence="1">
    <location>
        <begin position="372"/>
        <end position="386"/>
    </location>
</feature>
<dbReference type="Proteomes" id="UP000827092">
    <property type="component" value="Unassembled WGS sequence"/>
</dbReference>
<dbReference type="EMBL" id="JAFNEN010000219">
    <property type="protein sequence ID" value="KAG8189251.1"/>
    <property type="molecule type" value="Genomic_DNA"/>
</dbReference>
<feature type="compositionally biased region" description="Low complexity" evidence="1">
    <location>
        <begin position="254"/>
        <end position="267"/>
    </location>
</feature>
<evidence type="ECO:0000313" key="4">
    <source>
        <dbReference type="Proteomes" id="UP000827092"/>
    </source>
</evidence>
<feature type="compositionally biased region" description="Basic and acidic residues" evidence="1">
    <location>
        <begin position="268"/>
        <end position="287"/>
    </location>
</feature>
<keyword evidence="4" id="KW-1185">Reference proteome</keyword>
<proteinExistence type="predicted"/>
<organism evidence="3 4">
    <name type="scientific">Oedothorax gibbosus</name>
    <dbReference type="NCBI Taxonomy" id="931172"/>
    <lineage>
        <taxon>Eukaryota</taxon>
        <taxon>Metazoa</taxon>
        <taxon>Ecdysozoa</taxon>
        <taxon>Arthropoda</taxon>
        <taxon>Chelicerata</taxon>
        <taxon>Arachnida</taxon>
        <taxon>Araneae</taxon>
        <taxon>Araneomorphae</taxon>
        <taxon>Entelegynae</taxon>
        <taxon>Araneoidea</taxon>
        <taxon>Linyphiidae</taxon>
        <taxon>Erigoninae</taxon>
        <taxon>Oedothorax</taxon>
    </lineage>
</organism>
<keyword evidence="2" id="KW-0732">Signal</keyword>
<accession>A0AAV6V083</accession>
<evidence type="ECO:0000256" key="2">
    <source>
        <dbReference type="SAM" id="SignalP"/>
    </source>
</evidence>
<feature type="signal peptide" evidence="2">
    <location>
        <begin position="1"/>
        <end position="23"/>
    </location>
</feature>
<dbReference type="AlphaFoldDB" id="A0AAV6V083"/>
<feature type="region of interest" description="Disordered" evidence="1">
    <location>
        <begin position="210"/>
        <end position="388"/>
    </location>
</feature>
<comment type="caution">
    <text evidence="3">The sequence shown here is derived from an EMBL/GenBank/DDBJ whole genome shotgun (WGS) entry which is preliminary data.</text>
</comment>
<evidence type="ECO:0000256" key="1">
    <source>
        <dbReference type="SAM" id="MobiDB-lite"/>
    </source>
</evidence>